<name>A0A5P8WC29_9NOSO</name>
<evidence type="ECO:0000313" key="1">
    <source>
        <dbReference type="EMBL" id="QFS50174.1"/>
    </source>
</evidence>
<dbReference type="KEGG" id="nsh:GXM_07668"/>
<organism evidence="1 2">
    <name type="scientific">Nostoc sphaeroides CCNUC1</name>
    <dbReference type="NCBI Taxonomy" id="2653204"/>
    <lineage>
        <taxon>Bacteria</taxon>
        <taxon>Bacillati</taxon>
        <taxon>Cyanobacteriota</taxon>
        <taxon>Cyanophyceae</taxon>
        <taxon>Nostocales</taxon>
        <taxon>Nostocaceae</taxon>
        <taxon>Nostoc</taxon>
    </lineage>
</organism>
<protein>
    <submittedName>
        <fullName evidence="1">Uncharacterized protein</fullName>
    </submittedName>
</protein>
<evidence type="ECO:0000313" key="2">
    <source>
        <dbReference type="Proteomes" id="UP000326678"/>
    </source>
</evidence>
<dbReference type="EMBL" id="CP045227">
    <property type="protein sequence ID" value="QFS50174.1"/>
    <property type="molecule type" value="Genomic_DNA"/>
</dbReference>
<sequence>MLLQVTKLYSYLAEWVEGFREAVIPADVIARAILCDRATRRGGCE</sequence>
<gene>
    <name evidence="1" type="ORF">GXM_07668</name>
</gene>
<dbReference type="Proteomes" id="UP000326678">
    <property type="component" value="Chromosome Gxm2"/>
</dbReference>
<dbReference type="AlphaFoldDB" id="A0A5P8WC29"/>
<accession>A0A5P8WC29</accession>
<keyword evidence="2" id="KW-1185">Reference proteome</keyword>
<proteinExistence type="predicted"/>
<reference evidence="1 2" key="1">
    <citation type="submission" date="2019-10" db="EMBL/GenBank/DDBJ databases">
        <title>Genomic and transcriptomic insights into the perfect genentic adaptation of a filamentous nitrogen-fixing cyanobacterium to rice fields.</title>
        <authorList>
            <person name="Chen Z."/>
        </authorList>
    </citation>
    <scope>NUCLEOTIDE SEQUENCE [LARGE SCALE GENOMIC DNA]</scope>
    <source>
        <strain evidence="1">CCNUC1</strain>
    </source>
</reference>